<dbReference type="AlphaFoldDB" id="A0A7S1QMC1"/>
<accession>A0A7S1QMC1</accession>
<protein>
    <submittedName>
        <fullName evidence="2">Uncharacterized protein</fullName>
    </submittedName>
</protein>
<feature type="compositionally biased region" description="Basic and acidic residues" evidence="1">
    <location>
        <begin position="118"/>
        <end position="131"/>
    </location>
</feature>
<evidence type="ECO:0000256" key="1">
    <source>
        <dbReference type="SAM" id="MobiDB-lite"/>
    </source>
</evidence>
<name>A0A7S1QMC1_ALECA</name>
<sequence length="170" mass="17721">MPARALTAPVAAPAVVPEPAATAGKQSSDRAPAAPAENATLATGAPGLASSVGWPISWRSTSMVMMLGGLLLVGAQLVLSLSRPPDVQALAALDQNARLHPRLQAWRRPVYRKSVASGRREHPGSSEETRAPSDISVSDHGSDHGQRPLASRLDGEDRDQSGGVLSQGLW</sequence>
<organism evidence="2">
    <name type="scientific">Alexandrium catenella</name>
    <name type="common">Red tide dinoflagellate</name>
    <name type="synonym">Gonyaulax catenella</name>
    <dbReference type="NCBI Taxonomy" id="2925"/>
    <lineage>
        <taxon>Eukaryota</taxon>
        <taxon>Sar</taxon>
        <taxon>Alveolata</taxon>
        <taxon>Dinophyceae</taxon>
        <taxon>Gonyaulacales</taxon>
        <taxon>Pyrocystaceae</taxon>
        <taxon>Alexandrium</taxon>
    </lineage>
</organism>
<gene>
    <name evidence="2" type="ORF">ACAT0790_LOCUS27948</name>
</gene>
<reference evidence="2" key="1">
    <citation type="submission" date="2021-01" db="EMBL/GenBank/DDBJ databases">
        <authorList>
            <person name="Corre E."/>
            <person name="Pelletier E."/>
            <person name="Niang G."/>
            <person name="Scheremetjew M."/>
            <person name="Finn R."/>
            <person name="Kale V."/>
            <person name="Holt S."/>
            <person name="Cochrane G."/>
            <person name="Meng A."/>
            <person name="Brown T."/>
            <person name="Cohen L."/>
        </authorList>
    </citation>
    <scope>NUCLEOTIDE SEQUENCE</scope>
    <source>
        <strain evidence="2">OF101</strain>
    </source>
</reference>
<feature type="region of interest" description="Disordered" evidence="1">
    <location>
        <begin position="113"/>
        <end position="170"/>
    </location>
</feature>
<dbReference type="EMBL" id="HBGE01046335">
    <property type="protein sequence ID" value="CAD9143074.1"/>
    <property type="molecule type" value="Transcribed_RNA"/>
</dbReference>
<feature type="region of interest" description="Disordered" evidence="1">
    <location>
        <begin position="17"/>
        <end position="36"/>
    </location>
</feature>
<proteinExistence type="predicted"/>
<evidence type="ECO:0000313" key="2">
    <source>
        <dbReference type="EMBL" id="CAD9143074.1"/>
    </source>
</evidence>